<dbReference type="EMBL" id="FPBO01000019">
    <property type="protein sequence ID" value="SFV00616.1"/>
    <property type="molecule type" value="Genomic_DNA"/>
</dbReference>
<evidence type="ECO:0000313" key="2">
    <source>
        <dbReference type="EMBL" id="SFV00616.1"/>
    </source>
</evidence>
<dbReference type="RefSeq" id="WP_093557265.1">
    <property type="nucleotide sequence ID" value="NZ_FPBO01000019.1"/>
</dbReference>
<keyword evidence="3" id="KW-1185">Reference proteome</keyword>
<evidence type="ECO:0000256" key="1">
    <source>
        <dbReference type="SAM" id="MobiDB-lite"/>
    </source>
</evidence>
<dbReference type="STRING" id="1035707.SAMN05216552_101972"/>
<protein>
    <submittedName>
        <fullName evidence="2">Uncharacterized protein</fullName>
    </submittedName>
</protein>
<feature type="region of interest" description="Disordered" evidence="1">
    <location>
        <begin position="1"/>
        <end position="90"/>
    </location>
</feature>
<gene>
    <name evidence="2" type="ORF">SAMN05216552_101972</name>
</gene>
<dbReference type="AlphaFoldDB" id="A0A1I7KTF8"/>
<evidence type="ECO:0000313" key="3">
    <source>
        <dbReference type="Proteomes" id="UP000199391"/>
    </source>
</evidence>
<proteinExistence type="predicted"/>
<feature type="compositionally biased region" description="Basic residues" evidence="1">
    <location>
        <begin position="81"/>
        <end position="90"/>
    </location>
</feature>
<organism evidence="2 3">
    <name type="scientific">Pseudoduganella namucuonensis</name>
    <dbReference type="NCBI Taxonomy" id="1035707"/>
    <lineage>
        <taxon>Bacteria</taxon>
        <taxon>Pseudomonadati</taxon>
        <taxon>Pseudomonadota</taxon>
        <taxon>Betaproteobacteria</taxon>
        <taxon>Burkholderiales</taxon>
        <taxon>Oxalobacteraceae</taxon>
        <taxon>Telluria group</taxon>
        <taxon>Pseudoduganella</taxon>
    </lineage>
</organism>
<sequence length="90" mass="8638">MTQSNHFTAPLSMSAGGAHGGQSIGETDTQDGISGGPAGTEGATSGQGIDQGGQGVAPGGNQQKAPEQGGVPGPSAPAGVGRKRKDGQRQ</sequence>
<dbReference type="Proteomes" id="UP000199391">
    <property type="component" value="Unassembled WGS sequence"/>
</dbReference>
<name>A0A1I7KTF8_9BURK</name>
<reference evidence="3" key="1">
    <citation type="submission" date="2016-10" db="EMBL/GenBank/DDBJ databases">
        <authorList>
            <person name="Varghese N."/>
            <person name="Submissions S."/>
        </authorList>
    </citation>
    <scope>NUCLEOTIDE SEQUENCE [LARGE SCALE GENOMIC DNA]</scope>
    <source>
        <strain evidence="3">CGMCC 1.11014</strain>
    </source>
</reference>
<feature type="compositionally biased region" description="Gly residues" evidence="1">
    <location>
        <begin position="49"/>
        <end position="58"/>
    </location>
</feature>
<accession>A0A1I7KTF8</accession>